<protein>
    <recommendedName>
        <fullName evidence="3">M96 mating-specific protein family</fullName>
    </recommendedName>
</protein>
<accession>A0A1V9ZHD1</accession>
<dbReference type="OrthoDB" id="69983at2759"/>
<evidence type="ECO:0000313" key="2">
    <source>
        <dbReference type="Proteomes" id="UP000243217"/>
    </source>
</evidence>
<gene>
    <name evidence="1" type="ORF">THRCLA_06987</name>
</gene>
<proteinExistence type="predicted"/>
<dbReference type="AlphaFoldDB" id="A0A1V9ZHD1"/>
<evidence type="ECO:0008006" key="3">
    <source>
        <dbReference type="Google" id="ProtNLM"/>
    </source>
</evidence>
<sequence length="338" mass="38260">MASEDVLDAAIVESILNPPKSYYHKKQKEELVRLREQSAQLTARLTALSSVKSLQDESSTNYWEKVARNQKMSTEMAVLENTRLKRALEEQLQIVGALEKLLIKKPRLATMPTMDLLDWKLRKLPTEPTKRFEAFNAMVNDAFVNLESLFVRTGVLEIRPDHRSINVAEENESIKITVKSIREIQRDFRDISAVMWAGLTGSLTQLSSHAHFEVLESFGFNATYIRITTSLEPGVPCLCLLYAVKRYDLEDKIVFVMKSVLEDEKNPVPSGMLIGNHTASMVIEPLGINRTCRRVCVEGHLPAPPPQEHPILQQDLSICDAVLKLVRPISEALESHFI</sequence>
<evidence type="ECO:0000313" key="1">
    <source>
        <dbReference type="EMBL" id="OQR97398.1"/>
    </source>
</evidence>
<reference evidence="1 2" key="1">
    <citation type="journal article" date="2014" name="Genome Biol. Evol.">
        <title>The secreted proteins of Achlya hypogyna and Thraustotheca clavata identify the ancestral oomycete secretome and reveal gene acquisitions by horizontal gene transfer.</title>
        <authorList>
            <person name="Misner I."/>
            <person name="Blouin N."/>
            <person name="Leonard G."/>
            <person name="Richards T.A."/>
            <person name="Lane C.E."/>
        </authorList>
    </citation>
    <scope>NUCLEOTIDE SEQUENCE [LARGE SCALE GENOMIC DNA]</scope>
    <source>
        <strain evidence="1 2">ATCC 34112</strain>
    </source>
</reference>
<name>A0A1V9ZHD1_9STRA</name>
<dbReference type="EMBL" id="JNBS01001915">
    <property type="protein sequence ID" value="OQR97398.1"/>
    <property type="molecule type" value="Genomic_DNA"/>
</dbReference>
<keyword evidence="2" id="KW-1185">Reference proteome</keyword>
<organism evidence="1 2">
    <name type="scientific">Thraustotheca clavata</name>
    <dbReference type="NCBI Taxonomy" id="74557"/>
    <lineage>
        <taxon>Eukaryota</taxon>
        <taxon>Sar</taxon>
        <taxon>Stramenopiles</taxon>
        <taxon>Oomycota</taxon>
        <taxon>Saprolegniomycetes</taxon>
        <taxon>Saprolegniales</taxon>
        <taxon>Achlyaceae</taxon>
        <taxon>Thraustotheca</taxon>
    </lineage>
</organism>
<comment type="caution">
    <text evidence="1">The sequence shown here is derived from an EMBL/GenBank/DDBJ whole genome shotgun (WGS) entry which is preliminary data.</text>
</comment>
<dbReference type="Proteomes" id="UP000243217">
    <property type="component" value="Unassembled WGS sequence"/>
</dbReference>